<evidence type="ECO:0000313" key="23">
    <source>
        <dbReference type="EMBL" id="TRX73761.1"/>
    </source>
</evidence>
<keyword evidence="4 19" id="KW-1134">Transmembrane beta strand</keyword>
<dbReference type="FunFam" id="2.170.130.10:FF:000001">
    <property type="entry name" value="Catecholate siderophore TonB-dependent receptor"/>
    <property type="match status" value="1"/>
</dbReference>
<evidence type="ECO:0000256" key="20">
    <source>
        <dbReference type="RuleBase" id="RU003357"/>
    </source>
</evidence>
<comment type="similarity">
    <text evidence="2 19 20">Belongs to the TonB-dependent receptor family.</text>
</comment>
<feature type="domain" description="TonB-dependent receptor-like beta-barrel" evidence="21">
    <location>
        <begin position="256"/>
        <end position="705"/>
    </location>
</feature>
<keyword evidence="13" id="KW-0921">Nickel transport</keyword>
<evidence type="ECO:0000313" key="24">
    <source>
        <dbReference type="Proteomes" id="UP000315235"/>
    </source>
</evidence>
<dbReference type="GO" id="GO:0038023">
    <property type="term" value="F:signaling receptor activity"/>
    <property type="evidence" value="ECO:0007669"/>
    <property type="project" value="InterPro"/>
</dbReference>
<dbReference type="OrthoDB" id="127311at2"/>
<evidence type="ECO:0000259" key="22">
    <source>
        <dbReference type="Pfam" id="PF07715"/>
    </source>
</evidence>
<keyword evidence="9" id="KW-0864">Zinc transport</keyword>
<organism evidence="23 24">
    <name type="scientific">Pseudomonas mangiferae</name>
    <dbReference type="NCBI Taxonomy" id="2593654"/>
    <lineage>
        <taxon>Bacteria</taxon>
        <taxon>Pseudomonadati</taxon>
        <taxon>Pseudomonadota</taxon>
        <taxon>Gammaproteobacteria</taxon>
        <taxon>Pseudomonadales</taxon>
        <taxon>Pseudomonadaceae</taxon>
        <taxon>Pseudomonas</taxon>
    </lineage>
</organism>
<dbReference type="Gene3D" id="2.170.130.10">
    <property type="entry name" value="TonB-dependent receptor, plug domain"/>
    <property type="match status" value="1"/>
</dbReference>
<comment type="caution">
    <text evidence="23">The sequence shown here is derived from an EMBL/GenBank/DDBJ whole genome shotgun (WGS) entry which is preliminary data.</text>
</comment>
<accession>A0A553GW79</accession>
<dbReference type="InterPro" id="IPR000531">
    <property type="entry name" value="Beta-barrel_TonB"/>
</dbReference>
<feature type="domain" description="TonB-dependent receptor plug" evidence="22">
    <location>
        <begin position="75"/>
        <end position="180"/>
    </location>
</feature>
<protein>
    <recommendedName>
        <fullName evidence="18">Metal-pseudopaline receptor CntO</fullName>
    </recommendedName>
</protein>
<keyword evidence="7 19" id="KW-0812">Transmembrane</keyword>
<dbReference type="Pfam" id="PF00593">
    <property type="entry name" value="TonB_dep_Rec_b-barrel"/>
    <property type="match status" value="1"/>
</dbReference>
<dbReference type="Gene3D" id="3.55.50.30">
    <property type="match status" value="1"/>
</dbReference>
<name>A0A553GW79_9PSED</name>
<evidence type="ECO:0000256" key="6">
    <source>
        <dbReference type="ARBA" id="ARBA00022596"/>
    </source>
</evidence>
<dbReference type="Proteomes" id="UP000315235">
    <property type="component" value="Unassembled WGS sequence"/>
</dbReference>
<evidence type="ECO:0000256" key="18">
    <source>
        <dbReference type="ARBA" id="ARBA00072467"/>
    </source>
</evidence>
<reference evidence="23 24" key="1">
    <citation type="submission" date="2019-07" db="EMBL/GenBank/DDBJ databases">
        <title>Pseudomonas mangiferae sp. nov., isolated from bark of mango tree in Thailand.</title>
        <authorList>
            <person name="Srisuk N."/>
            <person name="Anurat P."/>
        </authorList>
    </citation>
    <scope>NUCLEOTIDE SEQUENCE [LARGE SCALE GENOMIC DNA]</scope>
    <source>
        <strain evidence="23 24">DMKU_BBB3-04</strain>
    </source>
</reference>
<dbReference type="EMBL" id="VJOY01000012">
    <property type="protein sequence ID" value="TRX73761.1"/>
    <property type="molecule type" value="Genomic_DNA"/>
</dbReference>
<keyword evidence="6" id="KW-0533">Nickel</keyword>
<dbReference type="Gene3D" id="2.40.170.20">
    <property type="entry name" value="TonB-dependent receptor, beta-barrel domain"/>
    <property type="match status" value="1"/>
</dbReference>
<dbReference type="FunFam" id="2.40.170.20:FF:000005">
    <property type="entry name" value="TonB-dependent siderophore receptor"/>
    <property type="match status" value="1"/>
</dbReference>
<keyword evidence="12 20" id="KW-0798">TonB box</keyword>
<comment type="function">
    <text evidence="17">Transports the metallophore pseudopaline, which is involved in the acquisition of nickel and zinc, and thus enables bacterial growth inside the host, where metal access is limited. Is probably involved in the import of pseudopaline-metal complexes.</text>
</comment>
<dbReference type="NCBIfam" id="TIGR01783">
    <property type="entry name" value="TonB-siderophor"/>
    <property type="match status" value="1"/>
</dbReference>
<evidence type="ECO:0000256" key="7">
    <source>
        <dbReference type="ARBA" id="ARBA00022692"/>
    </source>
</evidence>
<dbReference type="InterPro" id="IPR036942">
    <property type="entry name" value="Beta-barrel_TonB_sf"/>
</dbReference>
<evidence type="ECO:0000256" key="14">
    <source>
        <dbReference type="ARBA" id="ARBA00023136"/>
    </source>
</evidence>
<evidence type="ECO:0000256" key="10">
    <source>
        <dbReference type="ARBA" id="ARBA00023004"/>
    </source>
</evidence>
<dbReference type="AlphaFoldDB" id="A0A553GW79"/>
<proteinExistence type="inferred from homology"/>
<evidence type="ECO:0000256" key="15">
    <source>
        <dbReference type="ARBA" id="ARBA00023170"/>
    </source>
</evidence>
<dbReference type="SUPFAM" id="SSF56935">
    <property type="entry name" value="Porins"/>
    <property type="match status" value="1"/>
</dbReference>
<keyword evidence="16 19" id="KW-0998">Cell outer membrane</keyword>
<gene>
    <name evidence="23" type="ORF">FM069_16325</name>
</gene>
<keyword evidence="14 19" id="KW-0472">Membrane</keyword>
<dbReference type="GO" id="GO:0015891">
    <property type="term" value="P:siderophore transport"/>
    <property type="evidence" value="ECO:0007669"/>
    <property type="project" value="InterPro"/>
</dbReference>
<evidence type="ECO:0000256" key="16">
    <source>
        <dbReference type="ARBA" id="ARBA00023237"/>
    </source>
</evidence>
<dbReference type="GO" id="GO:0015675">
    <property type="term" value="P:nickel cation transport"/>
    <property type="evidence" value="ECO:0007669"/>
    <property type="project" value="UniProtKB-KW"/>
</dbReference>
<dbReference type="GO" id="GO:0015344">
    <property type="term" value="F:siderophore uptake transmembrane transporter activity"/>
    <property type="evidence" value="ECO:0007669"/>
    <property type="project" value="TreeGrafter"/>
</dbReference>
<evidence type="ECO:0000256" key="17">
    <source>
        <dbReference type="ARBA" id="ARBA00056786"/>
    </source>
</evidence>
<dbReference type="GO" id="GO:0009279">
    <property type="term" value="C:cell outer membrane"/>
    <property type="evidence" value="ECO:0007669"/>
    <property type="project" value="UniProtKB-SubCell"/>
</dbReference>
<sequence>MSREQALAHLLAGSGLTYRFTDADTVTLEPAATGAALNLDTTVVQSAADSERALGPVQGYVATRSLSATKTDTALREIPQSISVVTRDDMNDRGVQTVAEAVRYTAGVRAEASGIDSRADDIRVRGFDAGSWSNNLYLDGLRTLRGGQWTTTQFDSYGLERVEVIKGPAAVLYGQVTPGGLVNMVSKRPDANQRNEVMLQVGSYDQYKLALDTGGVLDSQGDWLGRIVGSFNDGNAQVDHTDLQRTFIAPSLTWMPGEDTELTLLGQYQKDEGGSTYQFLPMTGTLRTPHGRIDRDTFLGEKDWNTFDREQWSLGYDFSQRLNDNLSFRQNLRYSHVDTLYKGAVSLGDTQPDGHTLRRRAAYGDGDARSVTVDNHLQADFATGALQHTTLVGLDYLQADWEHTRKISNHPNIAPINIFHPVHTGVARVPATLAVQTDYDTTNRQTGVYLQDQIALDNWRFTLGGRQDHFNDDQLNRRTDSRTVTKDDAFTWRAGATYLFDNGLAPYVSYATSFEPAVGESWDGKPFEPTEGEQYEAGIKFQPEGSDSYLTLSVFHLVQNNITVDDTDPTHTTCLPSLCDKQSGESRTRGVELEGKASLTQGLSLTGGYTYLDAEITESTGSELGKRLAQVPRHMASLWADYVFHDGPLAGLGLGAGARYTGSTYGDADNLYHIRGYTLIDAAVRYDLSRVGMKGTAVALNASNLTDELYVATCGSVASCYYGSGRNVTASLTYTW</sequence>
<evidence type="ECO:0000256" key="2">
    <source>
        <dbReference type="ARBA" id="ARBA00009810"/>
    </source>
</evidence>
<dbReference type="PANTHER" id="PTHR32552">
    <property type="entry name" value="FERRICHROME IRON RECEPTOR-RELATED"/>
    <property type="match status" value="1"/>
</dbReference>
<keyword evidence="11" id="KW-0406">Ion transport</keyword>
<evidence type="ECO:0000256" key="19">
    <source>
        <dbReference type="PROSITE-ProRule" id="PRU01360"/>
    </source>
</evidence>
<keyword evidence="3 19" id="KW-0813">Transport</keyword>
<dbReference type="CDD" id="cd01347">
    <property type="entry name" value="ligand_gated_channel"/>
    <property type="match status" value="1"/>
</dbReference>
<evidence type="ECO:0000256" key="9">
    <source>
        <dbReference type="ARBA" id="ARBA00022906"/>
    </source>
</evidence>
<dbReference type="InterPro" id="IPR039426">
    <property type="entry name" value="TonB-dep_rcpt-like"/>
</dbReference>
<keyword evidence="8" id="KW-0732">Signal</keyword>
<evidence type="ECO:0000256" key="5">
    <source>
        <dbReference type="ARBA" id="ARBA00022496"/>
    </source>
</evidence>
<dbReference type="PROSITE" id="PS52016">
    <property type="entry name" value="TONB_DEPENDENT_REC_3"/>
    <property type="match status" value="1"/>
</dbReference>
<dbReference type="PANTHER" id="PTHR32552:SF68">
    <property type="entry name" value="FERRICHROME OUTER MEMBRANE TRANSPORTER_PHAGE RECEPTOR"/>
    <property type="match status" value="1"/>
</dbReference>
<evidence type="ECO:0000256" key="8">
    <source>
        <dbReference type="ARBA" id="ARBA00022729"/>
    </source>
</evidence>
<dbReference type="InterPro" id="IPR010105">
    <property type="entry name" value="TonB_sidphr_rcpt"/>
</dbReference>
<dbReference type="InterPro" id="IPR037066">
    <property type="entry name" value="Plug_dom_sf"/>
</dbReference>
<evidence type="ECO:0000256" key="3">
    <source>
        <dbReference type="ARBA" id="ARBA00022448"/>
    </source>
</evidence>
<evidence type="ECO:0000259" key="21">
    <source>
        <dbReference type="Pfam" id="PF00593"/>
    </source>
</evidence>
<keyword evidence="15 23" id="KW-0675">Receptor</keyword>
<dbReference type="Pfam" id="PF07715">
    <property type="entry name" value="Plug"/>
    <property type="match status" value="1"/>
</dbReference>
<dbReference type="GO" id="GO:0006829">
    <property type="term" value="P:zinc ion transport"/>
    <property type="evidence" value="ECO:0007669"/>
    <property type="project" value="UniProtKB-KW"/>
</dbReference>
<evidence type="ECO:0000256" key="11">
    <source>
        <dbReference type="ARBA" id="ARBA00023065"/>
    </source>
</evidence>
<keyword evidence="5" id="KW-0410">Iron transport</keyword>
<comment type="subcellular location">
    <subcellularLocation>
        <location evidence="1 19">Cell outer membrane</location>
        <topology evidence="1 19">Multi-pass membrane protein</topology>
    </subcellularLocation>
</comment>
<evidence type="ECO:0000256" key="13">
    <source>
        <dbReference type="ARBA" id="ARBA00023112"/>
    </source>
</evidence>
<keyword evidence="10" id="KW-0408">Iron</keyword>
<keyword evidence="24" id="KW-1185">Reference proteome</keyword>
<evidence type="ECO:0000256" key="12">
    <source>
        <dbReference type="ARBA" id="ARBA00023077"/>
    </source>
</evidence>
<dbReference type="InterPro" id="IPR012910">
    <property type="entry name" value="Plug_dom"/>
</dbReference>
<evidence type="ECO:0000256" key="1">
    <source>
        <dbReference type="ARBA" id="ARBA00004571"/>
    </source>
</evidence>
<evidence type="ECO:0000256" key="4">
    <source>
        <dbReference type="ARBA" id="ARBA00022452"/>
    </source>
</evidence>
<keyword evidence="9" id="KW-0862">Zinc</keyword>